<evidence type="ECO:0000313" key="2">
    <source>
        <dbReference type="EMBL" id="CAB4987757.1"/>
    </source>
</evidence>
<dbReference type="InterPro" id="IPR011604">
    <property type="entry name" value="PDDEXK-like_dom_sf"/>
</dbReference>
<name>A0A6J7N3R4_9ZZZZ</name>
<feature type="domain" description="PD-(D/E)XK endonuclease-like" evidence="1">
    <location>
        <begin position="86"/>
        <end position="320"/>
    </location>
</feature>
<organism evidence="2">
    <name type="scientific">freshwater metagenome</name>
    <dbReference type="NCBI Taxonomy" id="449393"/>
    <lineage>
        <taxon>unclassified sequences</taxon>
        <taxon>metagenomes</taxon>
        <taxon>ecological metagenomes</taxon>
    </lineage>
</organism>
<dbReference type="InterPro" id="IPR038726">
    <property type="entry name" value="PDDEXK_AddAB-type"/>
</dbReference>
<proteinExistence type="predicted"/>
<dbReference type="Gene3D" id="3.90.320.10">
    <property type="match status" value="1"/>
</dbReference>
<evidence type="ECO:0000259" key="1">
    <source>
        <dbReference type="Pfam" id="PF12705"/>
    </source>
</evidence>
<accession>A0A6J7N3R4</accession>
<dbReference type="Pfam" id="PF12705">
    <property type="entry name" value="PDDEXK_1"/>
    <property type="match status" value="1"/>
</dbReference>
<gene>
    <name evidence="2" type="ORF">UFOPK4000_00516</name>
</gene>
<protein>
    <submittedName>
        <fullName evidence="2">Unannotated protein</fullName>
    </submittedName>
</protein>
<dbReference type="EMBL" id="CAFBOT010000067">
    <property type="protein sequence ID" value="CAB4987757.1"/>
    <property type="molecule type" value="Genomic_DNA"/>
</dbReference>
<reference evidence="2" key="1">
    <citation type="submission" date="2020-05" db="EMBL/GenBank/DDBJ databases">
        <authorList>
            <person name="Chiriac C."/>
            <person name="Salcher M."/>
            <person name="Ghai R."/>
            <person name="Kavagutti S V."/>
        </authorList>
    </citation>
    <scope>NUCLEOTIDE SEQUENCE</scope>
</reference>
<dbReference type="AlphaFoldDB" id="A0A6J7N3R4"/>
<sequence>MLPEYSWGQHDTPLWHSDCAMTDTTTPPETTMNPMQQEVLEALSKQPDWQPLSRNVIESIREQLHEGLADVAAKLSPDNAMWVSKHKLTTVHGCEANHMASLTNFEWTLGNVKGTVLHKAIELGLNWRGPVVPAVVVDEALDQLAHNEGASASQFIEQLPEGDMAQLRSSAIDLYTKFDECFPTLKPAWRPVLESSARYEMFDQRINLSTRADLTLGAPGSKVIIDVKSGRLHSSHREELRFYALVEAMRTGMAPRRLASYSLVTARPEVEDVTEGVLQAAVRKTVDGIKHMVELQRDHRKPTTRAGNACLWCPLITSCKEGASFIVRRNDPDATNN</sequence>